<dbReference type="InterPro" id="IPR011008">
    <property type="entry name" value="Dimeric_a/b-barrel"/>
</dbReference>
<evidence type="ECO:0000313" key="3">
    <source>
        <dbReference type="Proteomes" id="UP000838672"/>
    </source>
</evidence>
<organism evidence="2 3">
    <name type="scientific">Vibrio stylophorae</name>
    <dbReference type="NCBI Taxonomy" id="659351"/>
    <lineage>
        <taxon>Bacteria</taxon>
        <taxon>Pseudomonadati</taxon>
        <taxon>Pseudomonadota</taxon>
        <taxon>Gammaproteobacteria</taxon>
        <taxon>Vibrionales</taxon>
        <taxon>Vibrionaceae</taxon>
        <taxon>Vibrio</taxon>
    </lineage>
</organism>
<dbReference type="Gene3D" id="3.30.70.100">
    <property type="match status" value="1"/>
</dbReference>
<dbReference type="PANTHER" id="PTHR33336:SF3">
    <property type="entry name" value="ABM DOMAIN-CONTAINING PROTEIN"/>
    <property type="match status" value="1"/>
</dbReference>
<proteinExistence type="predicted"/>
<sequence length="95" mass="10771">MSLTIIAHITAKPEHIALVKNELQKLIAPTRLEEGCISYDLHQDNQDPAHFVFFEKWSSHALWQVHMNNQPLKDYLAAVDGAVADFQISEMTAID</sequence>
<dbReference type="Proteomes" id="UP000838672">
    <property type="component" value="Unassembled WGS sequence"/>
</dbReference>
<dbReference type="Pfam" id="PF03992">
    <property type="entry name" value="ABM"/>
    <property type="match status" value="1"/>
</dbReference>
<accession>A0ABM8ZUB9</accession>
<comment type="caution">
    <text evidence="2">The sequence shown here is derived from an EMBL/GenBank/DDBJ whole genome shotgun (WGS) entry which is preliminary data.</text>
</comment>
<dbReference type="EMBL" id="CAKLDI010000001">
    <property type="protein sequence ID" value="CAH0533560.1"/>
    <property type="molecule type" value="Genomic_DNA"/>
</dbReference>
<evidence type="ECO:0000313" key="2">
    <source>
        <dbReference type="EMBL" id="CAH0533560.1"/>
    </source>
</evidence>
<evidence type="ECO:0000259" key="1">
    <source>
        <dbReference type="PROSITE" id="PS51725"/>
    </source>
</evidence>
<protein>
    <recommendedName>
        <fullName evidence="1">ABM domain-containing protein</fullName>
    </recommendedName>
</protein>
<dbReference type="PANTHER" id="PTHR33336">
    <property type="entry name" value="QUINOL MONOOXYGENASE YGIN-RELATED"/>
    <property type="match status" value="1"/>
</dbReference>
<name>A0ABM8ZUB9_9VIBR</name>
<feature type="domain" description="ABM" evidence="1">
    <location>
        <begin position="3"/>
        <end position="91"/>
    </location>
</feature>
<gene>
    <name evidence="2" type="ORF">VST7929_01430</name>
</gene>
<dbReference type="SUPFAM" id="SSF54909">
    <property type="entry name" value="Dimeric alpha+beta barrel"/>
    <property type="match status" value="1"/>
</dbReference>
<dbReference type="PROSITE" id="PS51725">
    <property type="entry name" value="ABM"/>
    <property type="match status" value="1"/>
</dbReference>
<reference evidence="2" key="1">
    <citation type="submission" date="2021-11" db="EMBL/GenBank/DDBJ databases">
        <authorList>
            <person name="Rodrigo-Torres L."/>
            <person name="Arahal R. D."/>
            <person name="Lucena T."/>
        </authorList>
    </citation>
    <scope>NUCLEOTIDE SEQUENCE</scope>
    <source>
        <strain evidence="2">CECT 7929</strain>
    </source>
</reference>
<dbReference type="InterPro" id="IPR050744">
    <property type="entry name" value="AI-2_Isomerase_LsrG"/>
</dbReference>
<dbReference type="InterPro" id="IPR007138">
    <property type="entry name" value="ABM_dom"/>
</dbReference>
<keyword evidence="3" id="KW-1185">Reference proteome</keyword>